<dbReference type="PANTHER" id="PTHR10281">
    <property type="entry name" value="MEMBRANE-ASSOCIATED PROGESTERONE RECEPTOR COMPONENT-RELATED"/>
    <property type="match status" value="1"/>
</dbReference>
<feature type="transmembrane region" description="Helical" evidence="2">
    <location>
        <begin position="59"/>
        <end position="78"/>
    </location>
</feature>
<keyword evidence="2" id="KW-1133">Transmembrane helix</keyword>
<feature type="domain" description="Cytochrome b5 heme-binding" evidence="4">
    <location>
        <begin position="115"/>
        <end position="213"/>
    </location>
</feature>
<feature type="chain" id="PRO_5044874635" description="Cytochrome b5 heme-binding domain-containing protein" evidence="3">
    <location>
        <begin position="33"/>
        <end position="219"/>
    </location>
</feature>
<dbReference type="Gene3D" id="3.10.120.10">
    <property type="entry name" value="Cytochrome b5-like heme/steroid binding domain"/>
    <property type="match status" value="1"/>
</dbReference>
<keyword evidence="3" id="KW-0732">Signal</keyword>
<evidence type="ECO:0000256" key="3">
    <source>
        <dbReference type="SAM" id="SignalP"/>
    </source>
</evidence>
<organism evidence="5 6">
    <name type="scientific">Discostella pseudostelligera</name>
    <dbReference type="NCBI Taxonomy" id="259834"/>
    <lineage>
        <taxon>Eukaryota</taxon>
        <taxon>Sar</taxon>
        <taxon>Stramenopiles</taxon>
        <taxon>Ochrophyta</taxon>
        <taxon>Bacillariophyta</taxon>
        <taxon>Coscinodiscophyceae</taxon>
        <taxon>Thalassiosirophycidae</taxon>
        <taxon>Stephanodiscales</taxon>
        <taxon>Stephanodiscaceae</taxon>
        <taxon>Discostella</taxon>
    </lineage>
</organism>
<dbReference type="SUPFAM" id="SSF55856">
    <property type="entry name" value="Cytochrome b5-like heme/steroid binding domain"/>
    <property type="match status" value="1"/>
</dbReference>
<proteinExistence type="inferred from homology"/>
<dbReference type="SMART" id="SM01117">
    <property type="entry name" value="Cyt-b5"/>
    <property type="match status" value="1"/>
</dbReference>
<feature type="signal peptide" evidence="3">
    <location>
        <begin position="1"/>
        <end position="32"/>
    </location>
</feature>
<dbReference type="InterPro" id="IPR050577">
    <property type="entry name" value="MAPR/NEUFC/NENF-like"/>
</dbReference>
<protein>
    <recommendedName>
        <fullName evidence="4">Cytochrome b5 heme-binding domain-containing protein</fullName>
    </recommendedName>
</protein>
<keyword evidence="2" id="KW-0812">Transmembrane</keyword>
<name>A0ABD3M3R2_9STRA</name>
<reference evidence="5 6" key="1">
    <citation type="submission" date="2024-10" db="EMBL/GenBank/DDBJ databases">
        <title>Updated reference genomes for cyclostephanoid diatoms.</title>
        <authorList>
            <person name="Roberts W.R."/>
            <person name="Alverson A.J."/>
        </authorList>
    </citation>
    <scope>NUCLEOTIDE SEQUENCE [LARGE SCALE GENOMIC DNA]</scope>
    <source>
        <strain evidence="5 6">AJA232-27</strain>
    </source>
</reference>
<dbReference type="Pfam" id="PF00173">
    <property type="entry name" value="Cyt-b5"/>
    <property type="match status" value="1"/>
</dbReference>
<evidence type="ECO:0000313" key="6">
    <source>
        <dbReference type="Proteomes" id="UP001530293"/>
    </source>
</evidence>
<evidence type="ECO:0000256" key="2">
    <source>
        <dbReference type="SAM" id="Phobius"/>
    </source>
</evidence>
<evidence type="ECO:0000256" key="1">
    <source>
        <dbReference type="ARBA" id="ARBA00038357"/>
    </source>
</evidence>
<sequence>MTHLGNSTATIMALISLSVIILSISCSNRIEAFSAIINHHSKRWLETTRLDFEPPSSDIIIVGTGAIATVGALTWWIGGSESRNRQAKYAEWEAKEREYQEERERLAYIEPRDVWKELELKPYDGSADENTGPILMAVKGDVFNVWKGRNFYGPGAEYHVMAGRDATRFLAKNRLEEESEEEKRVELNIAEKANLEAWYWTIKNKYQRVGALEGYEDQI</sequence>
<comment type="similarity">
    <text evidence="1">Belongs to the cytochrome b5 family. MAPR subfamily.</text>
</comment>
<evidence type="ECO:0000259" key="4">
    <source>
        <dbReference type="SMART" id="SM01117"/>
    </source>
</evidence>
<gene>
    <name evidence="5" type="ORF">ACHAWU_000459</name>
</gene>
<dbReference type="EMBL" id="JALLBG020000291">
    <property type="protein sequence ID" value="KAL3756817.1"/>
    <property type="molecule type" value="Genomic_DNA"/>
</dbReference>
<evidence type="ECO:0000313" key="5">
    <source>
        <dbReference type="EMBL" id="KAL3756817.1"/>
    </source>
</evidence>
<dbReference type="InterPro" id="IPR036400">
    <property type="entry name" value="Cyt_B5-like_heme/steroid_sf"/>
</dbReference>
<comment type="caution">
    <text evidence="5">The sequence shown here is derived from an EMBL/GenBank/DDBJ whole genome shotgun (WGS) entry which is preliminary data.</text>
</comment>
<dbReference type="Proteomes" id="UP001530293">
    <property type="component" value="Unassembled WGS sequence"/>
</dbReference>
<keyword evidence="2" id="KW-0472">Membrane</keyword>
<accession>A0ABD3M3R2</accession>
<dbReference type="AlphaFoldDB" id="A0ABD3M3R2"/>
<dbReference type="InterPro" id="IPR001199">
    <property type="entry name" value="Cyt_B5-like_heme/steroid-bd"/>
</dbReference>
<keyword evidence="6" id="KW-1185">Reference proteome</keyword>
<dbReference type="PANTHER" id="PTHR10281:SF76">
    <property type="entry name" value="CALCUTTA CUP-RELATED"/>
    <property type="match status" value="1"/>
</dbReference>